<dbReference type="PANTHER" id="PTHR30525:SF0">
    <property type="entry name" value="1-DEOXY-D-XYLULOSE 5-PHOSPHATE REDUCTOISOMERASE, CHLOROPLASTIC"/>
    <property type="match status" value="1"/>
</dbReference>
<feature type="non-terminal residue" evidence="4">
    <location>
        <position position="1"/>
    </location>
</feature>
<accession>A0A813J3W1</accession>
<evidence type="ECO:0000259" key="3">
    <source>
        <dbReference type="Pfam" id="PF02670"/>
    </source>
</evidence>
<feature type="compositionally biased region" description="Gly residues" evidence="1">
    <location>
        <begin position="57"/>
        <end position="84"/>
    </location>
</feature>
<dbReference type="Gene3D" id="3.40.50.720">
    <property type="entry name" value="NAD(P)-binding Rossmann-like Domain"/>
    <property type="match status" value="1"/>
</dbReference>
<dbReference type="Proteomes" id="UP000626109">
    <property type="component" value="Unassembled WGS sequence"/>
</dbReference>
<dbReference type="InterPro" id="IPR036291">
    <property type="entry name" value="NAD(P)-bd_dom_sf"/>
</dbReference>
<dbReference type="EMBL" id="CAJNNW010019448">
    <property type="protein sequence ID" value="CAE8664538.1"/>
    <property type="molecule type" value="Genomic_DNA"/>
</dbReference>
<dbReference type="GO" id="GO:0030604">
    <property type="term" value="F:1-deoxy-D-xylulose-5-phosphate reductoisomerase activity"/>
    <property type="evidence" value="ECO:0007669"/>
    <property type="project" value="InterPro"/>
</dbReference>
<keyword evidence="2" id="KW-0812">Transmembrane</keyword>
<feature type="domain" description="1-deoxy-D-xylulose 5-phosphate reductoisomerase N-terminal" evidence="3">
    <location>
        <begin position="455"/>
        <end position="520"/>
    </location>
</feature>
<keyword evidence="2" id="KW-0472">Membrane</keyword>
<feature type="transmembrane region" description="Helical" evidence="2">
    <location>
        <begin position="153"/>
        <end position="171"/>
    </location>
</feature>
<dbReference type="Pfam" id="PF02670">
    <property type="entry name" value="DXP_reductoisom"/>
    <property type="match status" value="1"/>
</dbReference>
<sequence length="529" mass="53218">MQVKSGDRVTVHGLSGRPELNGASGVLVGPGANGRVTVKLDSGIEVSLKSANLGVTPPGGGSGGGSSDSMPGSGGGGGMPGFGGGGMPGFGGGMPGFGGGMPGFGGGMPGFAGGMPGMPGGMPDVEGIAAAARAWLEQTLAASGIRLPPGISLGKLAVGLAVVAALFLYYIRQFVPVTALLAAAVVAGAGTMTQSGRMALEEVSAKVSGAIGRPVRPNLVLGITCLAIGYFCCSMTGGGGVSATPATDPYAVALREAYQQGYDDAIAGLDPRPPKHIPSIDPQAGQRSSSSGGGFGLSSLMRYGMIAPYFYRLGQSPGGWSFPVAFANLKANPGQAMMMLMMLSGGAAWAEVSAPRRSLPLLGPVRFHRDFQVPVLLGGAMLRGSAGAATAEPPTGATTALCSVALAVAALSSSSALRRAKPRGAVAQRAWAKGRNLVGTNTRETSNEPPRGKKISILGSTGSIGTQTLDICRSHMELFTPVALAAGKNIKVLLEQIKEWKPLMASCDESKLEELKAGVKALAIPGYDP</sequence>
<dbReference type="GO" id="GO:0070402">
    <property type="term" value="F:NADPH binding"/>
    <property type="evidence" value="ECO:0007669"/>
    <property type="project" value="InterPro"/>
</dbReference>
<evidence type="ECO:0000313" key="4">
    <source>
        <dbReference type="EMBL" id="CAE8664538.1"/>
    </source>
</evidence>
<dbReference type="GO" id="GO:0030145">
    <property type="term" value="F:manganese ion binding"/>
    <property type="evidence" value="ECO:0007669"/>
    <property type="project" value="TreeGrafter"/>
</dbReference>
<dbReference type="InterPro" id="IPR013512">
    <property type="entry name" value="DXP_reductoisomerase_N"/>
</dbReference>
<dbReference type="AlphaFoldDB" id="A0A813J3W1"/>
<dbReference type="InterPro" id="IPR003821">
    <property type="entry name" value="DXP_reductoisomerase"/>
</dbReference>
<organism evidence="4 5">
    <name type="scientific">Polarella glacialis</name>
    <name type="common">Dinoflagellate</name>
    <dbReference type="NCBI Taxonomy" id="89957"/>
    <lineage>
        <taxon>Eukaryota</taxon>
        <taxon>Sar</taxon>
        <taxon>Alveolata</taxon>
        <taxon>Dinophyceae</taxon>
        <taxon>Suessiales</taxon>
        <taxon>Suessiaceae</taxon>
        <taxon>Polarella</taxon>
    </lineage>
</organism>
<evidence type="ECO:0000256" key="1">
    <source>
        <dbReference type="SAM" id="MobiDB-lite"/>
    </source>
</evidence>
<evidence type="ECO:0000256" key="2">
    <source>
        <dbReference type="SAM" id="Phobius"/>
    </source>
</evidence>
<dbReference type="PANTHER" id="PTHR30525">
    <property type="entry name" value="1-DEOXY-D-XYLULOSE 5-PHOSPHATE REDUCTOISOMERASE"/>
    <property type="match status" value="1"/>
</dbReference>
<gene>
    <name evidence="4" type="ORF">PGLA2088_LOCUS15631</name>
</gene>
<protein>
    <recommendedName>
        <fullName evidence="3">1-deoxy-D-xylulose 5-phosphate reductoisomerase N-terminal domain-containing protein</fullName>
    </recommendedName>
</protein>
<reference evidence="4" key="1">
    <citation type="submission" date="2021-02" db="EMBL/GenBank/DDBJ databases">
        <authorList>
            <person name="Dougan E. K."/>
            <person name="Rhodes N."/>
            <person name="Thang M."/>
            <person name="Chan C."/>
        </authorList>
    </citation>
    <scope>NUCLEOTIDE SEQUENCE</scope>
</reference>
<dbReference type="SUPFAM" id="SSF51735">
    <property type="entry name" value="NAD(P)-binding Rossmann-fold domains"/>
    <property type="match status" value="1"/>
</dbReference>
<proteinExistence type="predicted"/>
<feature type="compositionally biased region" description="Basic and acidic residues" evidence="1">
    <location>
        <begin position="1"/>
        <end position="10"/>
    </location>
</feature>
<comment type="caution">
    <text evidence="4">The sequence shown here is derived from an EMBL/GenBank/DDBJ whole genome shotgun (WGS) entry which is preliminary data.</text>
</comment>
<keyword evidence="2" id="KW-1133">Transmembrane helix</keyword>
<feature type="region of interest" description="Disordered" evidence="1">
    <location>
        <begin position="51"/>
        <end position="84"/>
    </location>
</feature>
<dbReference type="GO" id="GO:0051484">
    <property type="term" value="P:isopentenyl diphosphate biosynthetic process, methylerythritol 4-phosphate pathway involved in terpenoid biosynthetic process"/>
    <property type="evidence" value="ECO:0007669"/>
    <property type="project" value="TreeGrafter"/>
</dbReference>
<name>A0A813J3W1_POLGL</name>
<feature type="region of interest" description="Disordered" evidence="1">
    <location>
        <begin position="1"/>
        <end position="28"/>
    </location>
</feature>
<evidence type="ECO:0000313" key="5">
    <source>
        <dbReference type="Proteomes" id="UP000626109"/>
    </source>
</evidence>